<organism evidence="2 3">
    <name type="scientific">Stenotrophomonas sepilia</name>
    <dbReference type="NCBI Taxonomy" id="2860290"/>
    <lineage>
        <taxon>Bacteria</taxon>
        <taxon>Pseudomonadati</taxon>
        <taxon>Pseudomonadota</taxon>
        <taxon>Gammaproteobacteria</taxon>
        <taxon>Lysobacterales</taxon>
        <taxon>Lysobacteraceae</taxon>
        <taxon>Stenotrophomonas</taxon>
        <taxon>Stenotrophomonas maltophilia group</taxon>
    </lineage>
</organism>
<proteinExistence type="predicted"/>
<dbReference type="EMBL" id="BTRJ01000012">
    <property type="protein sequence ID" value="GMR27297.1"/>
    <property type="molecule type" value="Genomic_DNA"/>
</dbReference>
<evidence type="ECO:0000313" key="3">
    <source>
        <dbReference type="Proteomes" id="UP001306668"/>
    </source>
</evidence>
<name>A0ABQ6QAR7_9GAMM</name>
<dbReference type="Proteomes" id="UP001306668">
    <property type="component" value="Unassembled WGS sequence"/>
</dbReference>
<keyword evidence="3" id="KW-1185">Reference proteome</keyword>
<evidence type="ECO:0000256" key="1">
    <source>
        <dbReference type="SAM" id="MobiDB-lite"/>
    </source>
</evidence>
<evidence type="ECO:0000313" key="2">
    <source>
        <dbReference type="EMBL" id="GMR27297.1"/>
    </source>
</evidence>
<gene>
    <name evidence="2" type="ORF">STENOSP10_15160</name>
</gene>
<feature type="region of interest" description="Disordered" evidence="1">
    <location>
        <begin position="127"/>
        <end position="212"/>
    </location>
</feature>
<sequence>MMADSSGICWPVERLDPMLGFGVLHRMVMHRNALLPASGKESKQSRWRARTTCRPSRATFRQCTRFTPPVRRLAPTAQAGTYEMRDLVKQARGIRSETVYALDARGVRCSQSRGVVASGYHNPLLAPAERRTSERSATMRCPRQQSSDFDHRPARALEGGRPLRDDRWPGNRTDSGNADPLPCQPTTKVAAGRQGPRYFQPPKRLGITSATY</sequence>
<protein>
    <submittedName>
        <fullName evidence="2">Uncharacterized protein</fullName>
    </submittedName>
</protein>
<accession>A0ABQ6QAR7</accession>
<reference evidence="3" key="1">
    <citation type="submission" date="2023-07" db="EMBL/GenBank/DDBJ databases">
        <title>Genome sequence of Stenotrophomonas sp. Alg010 isolated from Sargassum waste.</title>
        <authorList>
            <person name="Mohapatra"/>
            <person name="B.R."/>
        </authorList>
    </citation>
    <scope>NUCLEOTIDE SEQUENCE [LARGE SCALE GENOMIC DNA]</scope>
    <source>
        <strain evidence="3">Alg010</strain>
    </source>
</reference>
<comment type="caution">
    <text evidence="2">The sequence shown here is derived from an EMBL/GenBank/DDBJ whole genome shotgun (WGS) entry which is preliminary data.</text>
</comment>